<feature type="domain" description="PurM-like C-terminal" evidence="4">
    <location>
        <begin position="153"/>
        <end position="323"/>
    </location>
</feature>
<keyword evidence="1 2" id="KW-0784">Thiamine biosynthesis</keyword>
<evidence type="ECO:0000313" key="6">
    <source>
        <dbReference type="EMBL" id="RWX51396.1"/>
    </source>
</evidence>
<evidence type="ECO:0000313" key="5">
    <source>
        <dbReference type="EMBL" id="RWX49928.1"/>
    </source>
</evidence>
<dbReference type="EMBL" id="MTKR01000186">
    <property type="protein sequence ID" value="RWX49928.1"/>
    <property type="molecule type" value="Genomic_DNA"/>
</dbReference>
<comment type="function">
    <text evidence="2">Catalyzes the ATP-dependent phosphorylation of thiamine-monophosphate (TMP) to form thiamine-pyrophosphate (TPP), the active form of vitamin B1.</text>
</comment>
<feature type="binding site" evidence="2">
    <location>
        <position position="43"/>
    </location>
    <ligand>
        <name>Mg(2+)</name>
        <dbReference type="ChEBI" id="CHEBI:18420"/>
        <label>4</label>
    </ligand>
</feature>
<dbReference type="InterPro" id="IPR036676">
    <property type="entry name" value="PurM-like_C_sf"/>
</dbReference>
<keyword evidence="2" id="KW-0547">Nucleotide-binding</keyword>
<dbReference type="Gene3D" id="3.30.1330.10">
    <property type="entry name" value="PurM-like, N-terminal domain"/>
    <property type="match status" value="1"/>
</dbReference>
<feature type="binding site" evidence="2">
    <location>
        <position position="74"/>
    </location>
    <ligand>
        <name>Mg(2+)</name>
        <dbReference type="ChEBI" id="CHEBI:18420"/>
        <label>3</label>
    </ligand>
</feature>
<dbReference type="HAMAP" id="MF_02128">
    <property type="entry name" value="TMP_kinase"/>
    <property type="match status" value="1"/>
</dbReference>
<dbReference type="PANTHER" id="PTHR30270:SF0">
    <property type="entry name" value="THIAMINE-MONOPHOSPHATE KINASE"/>
    <property type="match status" value="1"/>
</dbReference>
<feature type="binding site" evidence="2">
    <location>
        <position position="74"/>
    </location>
    <ligand>
        <name>Mg(2+)</name>
        <dbReference type="ChEBI" id="CHEBI:18420"/>
        <label>4</label>
    </ligand>
</feature>
<dbReference type="NCBIfam" id="TIGR01379">
    <property type="entry name" value="thiL"/>
    <property type="match status" value="1"/>
</dbReference>
<keyword evidence="2" id="KW-0479">Metal-binding</keyword>
<dbReference type="EMBL" id="MTKS01000144">
    <property type="protein sequence ID" value="RWX51396.1"/>
    <property type="molecule type" value="Genomic_DNA"/>
</dbReference>
<feature type="binding site" evidence="2">
    <location>
        <position position="282"/>
    </location>
    <ligand>
        <name>substrate</name>
    </ligand>
</feature>
<dbReference type="UniPathway" id="UPA00060">
    <property type="reaction ID" value="UER00142"/>
</dbReference>
<keyword evidence="2 5" id="KW-0418">Kinase</keyword>
<evidence type="ECO:0000259" key="4">
    <source>
        <dbReference type="Pfam" id="PF02769"/>
    </source>
</evidence>
<dbReference type="GO" id="GO:0009229">
    <property type="term" value="P:thiamine diphosphate biosynthetic process"/>
    <property type="evidence" value="ECO:0007669"/>
    <property type="project" value="UniProtKB-UniRule"/>
</dbReference>
<dbReference type="SUPFAM" id="SSF55326">
    <property type="entry name" value="PurM N-terminal domain-like"/>
    <property type="match status" value="1"/>
</dbReference>
<evidence type="ECO:0000256" key="2">
    <source>
        <dbReference type="HAMAP-Rule" id="MF_02128"/>
    </source>
</evidence>
<comment type="caution">
    <text evidence="2">Lacks conserved residue(s) required for the propagation of feature annotation.</text>
</comment>
<proteinExistence type="inferred from homology"/>
<dbReference type="GO" id="GO:0005524">
    <property type="term" value="F:ATP binding"/>
    <property type="evidence" value="ECO:0007669"/>
    <property type="project" value="UniProtKB-UniRule"/>
</dbReference>
<keyword evidence="2 5" id="KW-0808">Transferase</keyword>
<feature type="binding site" evidence="2">
    <location>
        <position position="227"/>
    </location>
    <ligand>
        <name>Mg(2+)</name>
        <dbReference type="ChEBI" id="CHEBI:18420"/>
        <label>5</label>
    </ligand>
</feature>
<feature type="domain" description="PurM-like N-terminal" evidence="3">
    <location>
        <begin position="26"/>
        <end position="139"/>
    </location>
</feature>
<dbReference type="Pfam" id="PF00586">
    <property type="entry name" value="AIRS"/>
    <property type="match status" value="1"/>
</dbReference>
<evidence type="ECO:0000313" key="7">
    <source>
        <dbReference type="Proteomes" id="UP000287615"/>
    </source>
</evidence>
<feature type="binding site" evidence="2">
    <location>
        <position position="45"/>
    </location>
    <ligand>
        <name>Mg(2+)</name>
        <dbReference type="ChEBI" id="CHEBI:18420"/>
        <label>2</label>
    </ligand>
</feature>
<feature type="binding site" evidence="2">
    <location>
        <position position="224"/>
    </location>
    <ligand>
        <name>Mg(2+)</name>
        <dbReference type="ChEBI" id="CHEBI:18420"/>
        <label>3</label>
    </ligand>
</feature>
<evidence type="ECO:0000313" key="8">
    <source>
        <dbReference type="Proteomes" id="UP000288892"/>
    </source>
</evidence>
<dbReference type="Proteomes" id="UP000288892">
    <property type="component" value="Unassembled WGS sequence"/>
</dbReference>
<feature type="binding site" evidence="2">
    <location>
        <position position="226"/>
    </location>
    <ligand>
        <name>ATP</name>
        <dbReference type="ChEBI" id="CHEBI:30616"/>
    </ligand>
</feature>
<keyword evidence="2" id="KW-0460">Magnesium</keyword>
<feature type="binding site" evidence="2">
    <location>
        <position position="52"/>
    </location>
    <ligand>
        <name>substrate</name>
    </ligand>
</feature>
<feature type="binding site" evidence="2">
    <location>
        <position position="148"/>
    </location>
    <ligand>
        <name>ATP</name>
        <dbReference type="ChEBI" id="CHEBI:30616"/>
    </ligand>
</feature>
<feature type="binding site" evidence="2">
    <location>
        <position position="45"/>
    </location>
    <ligand>
        <name>Mg(2+)</name>
        <dbReference type="ChEBI" id="CHEBI:18420"/>
        <label>1</label>
    </ligand>
</feature>
<comment type="pathway">
    <text evidence="2">Cofactor biosynthesis; thiamine diphosphate biosynthesis; thiamine diphosphate from thiamine phosphate: step 1/1.</text>
</comment>
<protein>
    <recommendedName>
        <fullName evidence="2">Thiamine-monophosphate kinase</fullName>
        <shortName evidence="2">TMP kinase</shortName>
        <shortName evidence="2">Thiamine-phosphate kinase</shortName>
        <ecNumber evidence="2">2.7.4.16</ecNumber>
    </recommendedName>
</protein>
<dbReference type="PANTHER" id="PTHR30270">
    <property type="entry name" value="THIAMINE-MONOPHOSPHATE KINASE"/>
    <property type="match status" value="1"/>
</dbReference>
<dbReference type="InterPro" id="IPR010918">
    <property type="entry name" value="PurM-like_C_dom"/>
</dbReference>
<dbReference type="AlphaFoldDB" id="A0A3S3STY5"/>
<comment type="caution">
    <text evidence="5">The sequence shown here is derived from an EMBL/GenBank/DDBJ whole genome shotgun (WGS) entry which is preliminary data.</text>
</comment>
<dbReference type="GO" id="GO:0000287">
    <property type="term" value="F:magnesium ion binding"/>
    <property type="evidence" value="ECO:0007669"/>
    <property type="project" value="UniProtKB-UniRule"/>
</dbReference>
<keyword evidence="2" id="KW-0067">ATP-binding</keyword>
<gene>
    <name evidence="2" type="primary">thiL</name>
    <name evidence="5" type="ORF">VU00_11862</name>
    <name evidence="6" type="ORF">VU01_11443</name>
</gene>
<dbReference type="EC" id="2.7.4.16" evidence="2"/>
<evidence type="ECO:0000259" key="3">
    <source>
        <dbReference type="Pfam" id="PF00586"/>
    </source>
</evidence>
<feature type="binding site" evidence="2">
    <location>
        <position position="28"/>
    </location>
    <ligand>
        <name>Mg(2+)</name>
        <dbReference type="ChEBI" id="CHEBI:18420"/>
        <label>4</label>
    </ligand>
</feature>
<comment type="miscellaneous">
    <text evidence="2">Reaction mechanism of ThiL seems to utilize a direct, inline transfer of the gamma-phosphate of ATP to TMP rather than a phosphorylated enzyme intermediate.</text>
</comment>
<organism evidence="5 7">
    <name type="scientific">Candidatus Electrothrix marina</name>
    <dbReference type="NCBI Taxonomy" id="1859130"/>
    <lineage>
        <taxon>Bacteria</taxon>
        <taxon>Pseudomonadati</taxon>
        <taxon>Thermodesulfobacteriota</taxon>
        <taxon>Desulfobulbia</taxon>
        <taxon>Desulfobulbales</taxon>
        <taxon>Desulfobulbaceae</taxon>
        <taxon>Candidatus Electrothrix</taxon>
    </lineage>
</organism>
<dbReference type="Pfam" id="PF02769">
    <property type="entry name" value="AIRS_C"/>
    <property type="match status" value="1"/>
</dbReference>
<dbReference type="Proteomes" id="UP000287615">
    <property type="component" value="Unassembled WGS sequence"/>
</dbReference>
<feature type="binding site" evidence="2">
    <location>
        <position position="74"/>
    </location>
    <ligand>
        <name>Mg(2+)</name>
        <dbReference type="ChEBI" id="CHEBI:18420"/>
        <label>2</label>
    </ligand>
</feature>
<dbReference type="SUPFAM" id="SSF56042">
    <property type="entry name" value="PurM C-terminal domain-like"/>
    <property type="match status" value="1"/>
</dbReference>
<sequence length="347" mass="37261">MTERDLIEQIRNLACEKGEGLVQGIGDDCAVVAKDRQNVWLLTMDTLIESVHFDCSWHPPYLLGRKAVSVNVSDIAAMGGQPVFALLSLGLPADFTPEWATELSRGINDACRQYGCLLIGGDTVCSPEKVSLTLTLIGEIEKDRVLYRHGACPGDTIWVSGSLGYAAAGLDCFRSGKVVGGNVEMPTGYPSALEPCIRAHLNPEARVDLASSLARTGCVHAMMDLSDGLATDLSHLCRQSRVGARIEAEKLPGREGLAPAASLLNKKRRDGTIVDWMIAGGEDYELLFTADPKDSQAILAVAAGQGLRVSPVGTIRTGQGVSLRQETARGDEDQHISFQGFDHFARN</sequence>
<dbReference type="Gene3D" id="3.90.650.10">
    <property type="entry name" value="PurM-like C-terminal domain"/>
    <property type="match status" value="1"/>
</dbReference>
<accession>A0A3S3STY5</accession>
<name>A0A3S3STY5_9BACT</name>
<dbReference type="InterPro" id="IPR036921">
    <property type="entry name" value="PurM-like_N_sf"/>
</dbReference>
<dbReference type="InterPro" id="IPR006283">
    <property type="entry name" value="ThiL-like"/>
</dbReference>
<evidence type="ECO:0000256" key="1">
    <source>
        <dbReference type="ARBA" id="ARBA00022977"/>
    </source>
</evidence>
<dbReference type="GO" id="GO:0009030">
    <property type="term" value="F:thiamine-phosphate kinase activity"/>
    <property type="evidence" value="ECO:0007669"/>
    <property type="project" value="UniProtKB-UniRule"/>
</dbReference>
<dbReference type="GO" id="GO:0009228">
    <property type="term" value="P:thiamine biosynthetic process"/>
    <property type="evidence" value="ECO:0007669"/>
    <property type="project" value="UniProtKB-KW"/>
</dbReference>
<comment type="catalytic activity">
    <reaction evidence="2">
        <text>thiamine phosphate + ATP = thiamine diphosphate + ADP</text>
        <dbReference type="Rhea" id="RHEA:15913"/>
        <dbReference type="ChEBI" id="CHEBI:30616"/>
        <dbReference type="ChEBI" id="CHEBI:37575"/>
        <dbReference type="ChEBI" id="CHEBI:58937"/>
        <dbReference type="ChEBI" id="CHEBI:456216"/>
        <dbReference type="EC" id="2.7.4.16"/>
    </reaction>
</comment>
<dbReference type="CDD" id="cd02194">
    <property type="entry name" value="ThiL"/>
    <property type="match status" value="1"/>
</dbReference>
<feature type="binding site" evidence="2">
    <location>
        <position position="122"/>
    </location>
    <ligand>
        <name>Mg(2+)</name>
        <dbReference type="ChEBI" id="CHEBI:18420"/>
        <label>1</label>
    </ligand>
</feature>
<dbReference type="InterPro" id="IPR016188">
    <property type="entry name" value="PurM-like_N"/>
</dbReference>
<dbReference type="PIRSF" id="PIRSF005303">
    <property type="entry name" value="Thiam_monoph_kin"/>
    <property type="match status" value="1"/>
</dbReference>
<feature type="binding site" evidence="2">
    <location>
        <position position="28"/>
    </location>
    <ligand>
        <name>Mg(2+)</name>
        <dbReference type="ChEBI" id="CHEBI:18420"/>
        <label>3</label>
    </ligand>
</feature>
<comment type="similarity">
    <text evidence="2">Belongs to the thiamine-monophosphate kinase family.</text>
</comment>
<reference evidence="7 8" key="1">
    <citation type="submission" date="2017-01" db="EMBL/GenBank/DDBJ databases">
        <title>The cable genome- insights into the physiology and evolution of filamentous bacteria capable of sulfide oxidation via long distance electron transfer.</title>
        <authorList>
            <person name="Schreiber L."/>
            <person name="Bjerg J.T."/>
            <person name="Boggild A."/>
            <person name="Van De Vossenberg J."/>
            <person name="Meysman F."/>
            <person name="Nielsen L.P."/>
            <person name="Schramm A."/>
            <person name="Kjeldsen K.U."/>
        </authorList>
    </citation>
    <scope>NUCLEOTIDE SEQUENCE [LARGE SCALE GENOMIC DNA]</scope>
    <source>
        <strain evidence="5">A3</strain>
        <strain evidence="6">A5</strain>
    </source>
</reference>
<feature type="binding site" evidence="2">
    <location>
        <begin position="121"/>
        <end position="122"/>
    </location>
    <ligand>
        <name>ATP</name>
        <dbReference type="ChEBI" id="CHEBI:30616"/>
    </ligand>
</feature>
<keyword evidence="8" id="KW-1185">Reference proteome</keyword>
<feature type="binding site" evidence="2">
    <location>
        <position position="341"/>
    </location>
    <ligand>
        <name>substrate</name>
    </ligand>
</feature>